<evidence type="ECO:0000256" key="1">
    <source>
        <dbReference type="SAM" id="MobiDB-lite"/>
    </source>
</evidence>
<dbReference type="AlphaFoldDB" id="A0A9P7KDM8"/>
<name>A0A9P7KDM8_9AGAR</name>
<dbReference type="Proteomes" id="UP000775547">
    <property type="component" value="Unassembled WGS sequence"/>
</dbReference>
<dbReference type="Gene3D" id="3.40.50.1010">
    <property type="entry name" value="5'-nuclease"/>
    <property type="match status" value="1"/>
</dbReference>
<proteinExistence type="predicted"/>
<dbReference type="OrthoDB" id="549353at2759"/>
<organism evidence="3 4">
    <name type="scientific">Asterophora parasitica</name>
    <dbReference type="NCBI Taxonomy" id="117018"/>
    <lineage>
        <taxon>Eukaryota</taxon>
        <taxon>Fungi</taxon>
        <taxon>Dikarya</taxon>
        <taxon>Basidiomycota</taxon>
        <taxon>Agaricomycotina</taxon>
        <taxon>Agaricomycetes</taxon>
        <taxon>Agaricomycetidae</taxon>
        <taxon>Agaricales</taxon>
        <taxon>Tricholomatineae</taxon>
        <taxon>Lyophyllaceae</taxon>
        <taxon>Asterophora</taxon>
    </lineage>
</organism>
<feature type="compositionally biased region" description="Low complexity" evidence="1">
    <location>
        <begin position="243"/>
        <end position="273"/>
    </location>
</feature>
<keyword evidence="4" id="KW-1185">Reference proteome</keyword>
<evidence type="ECO:0000313" key="3">
    <source>
        <dbReference type="EMBL" id="KAG5645015.1"/>
    </source>
</evidence>
<protein>
    <recommendedName>
        <fullName evidence="2">NYN domain-containing protein</fullName>
    </recommendedName>
</protein>
<dbReference type="EMBL" id="JABCKV010000052">
    <property type="protein sequence ID" value="KAG5645015.1"/>
    <property type="molecule type" value="Genomic_DNA"/>
</dbReference>
<sequence>MRSEDVAIFWDFGLFQNLLSPISNLLRSTENCHAASHFTGYEIVKKIRNVAHKFGTIKLFKAYLELSDPVAFSKSLVLRSELQSSGVSLTDCPHNGRKDVADKMILGNYHTAKEYTSSLYPFCLVDMLAHAIDNPAPYTIILISGDRDFAYAVSILRLRRYRVVIISLRGVHTSLKVQSSVFLDWNDDVLGFKVADDYLSPRTGPVPPSGERLLSSSDIRRFGANEFPDIDIMQHLHPKAYDTDTSGRATTSATREATADFTTVYSHSRTPSSRRSDDEDEVSGPLLRPPSRTQSYPAALYADDPSPTPTVVNSAVLNGPSTKPNRALKGASFAQTTSTKSPRAASTPVSSEMQNLAPVPHSTPIIRDAPLIHPATPLNQEVIAHQFPSISLAETSTLMAKSPYVVPNGTLPTIVSLESKVVPPLFKFLVQRLEFHRSKGFPRPFRSGIAVELSTQDNTLYRRAGVERFGQYVALAEKAGIVELGGKEGGAWIALCPEWHNAKTA</sequence>
<dbReference type="GO" id="GO:1905762">
    <property type="term" value="F:CCR4-NOT complex binding"/>
    <property type="evidence" value="ECO:0007669"/>
    <property type="project" value="TreeGrafter"/>
</dbReference>
<feature type="region of interest" description="Disordered" evidence="1">
    <location>
        <begin position="241"/>
        <end position="356"/>
    </location>
</feature>
<dbReference type="GO" id="GO:0004540">
    <property type="term" value="F:RNA nuclease activity"/>
    <property type="evidence" value="ECO:0007669"/>
    <property type="project" value="InterPro"/>
</dbReference>
<dbReference type="Pfam" id="PF01936">
    <property type="entry name" value="NYN"/>
    <property type="match status" value="1"/>
</dbReference>
<dbReference type="InterPro" id="IPR021139">
    <property type="entry name" value="NYN"/>
</dbReference>
<dbReference type="GO" id="GO:0010468">
    <property type="term" value="P:regulation of gene expression"/>
    <property type="evidence" value="ECO:0007669"/>
    <property type="project" value="InterPro"/>
</dbReference>
<dbReference type="CDD" id="cd10910">
    <property type="entry name" value="PIN_limkain_b1_N_like"/>
    <property type="match status" value="1"/>
</dbReference>
<dbReference type="InterPro" id="IPR024768">
    <property type="entry name" value="Marf1"/>
</dbReference>
<dbReference type="PANTHER" id="PTHR14379">
    <property type="entry name" value="LIMKAIN B LKAP"/>
    <property type="match status" value="1"/>
</dbReference>
<reference evidence="3" key="1">
    <citation type="submission" date="2020-07" db="EMBL/GenBank/DDBJ databases">
        <authorList>
            <person name="Nieuwenhuis M."/>
            <person name="Van De Peppel L.J.J."/>
        </authorList>
    </citation>
    <scope>NUCLEOTIDE SEQUENCE</scope>
    <source>
        <strain evidence="3">AP01</strain>
        <tissue evidence="3">Mycelium</tissue>
    </source>
</reference>
<evidence type="ECO:0000313" key="4">
    <source>
        <dbReference type="Proteomes" id="UP000775547"/>
    </source>
</evidence>
<gene>
    <name evidence="3" type="ORF">DXG03_007292</name>
</gene>
<feature type="domain" description="NYN" evidence="2">
    <location>
        <begin position="30"/>
        <end position="182"/>
    </location>
</feature>
<dbReference type="GO" id="GO:0005777">
    <property type="term" value="C:peroxisome"/>
    <property type="evidence" value="ECO:0007669"/>
    <property type="project" value="InterPro"/>
</dbReference>
<evidence type="ECO:0000259" key="2">
    <source>
        <dbReference type="Pfam" id="PF01936"/>
    </source>
</evidence>
<dbReference type="PANTHER" id="PTHR14379:SF3">
    <property type="entry name" value="MEIOSIS REGULATOR AND MRNA STABILITY FACTOR 1"/>
    <property type="match status" value="1"/>
</dbReference>
<accession>A0A9P7KDM8</accession>
<feature type="compositionally biased region" description="Polar residues" evidence="1">
    <location>
        <begin position="309"/>
        <end position="324"/>
    </location>
</feature>
<reference evidence="3" key="2">
    <citation type="submission" date="2021-10" db="EMBL/GenBank/DDBJ databases">
        <title>Phylogenomics reveals ancestral predisposition of the termite-cultivated fungus Termitomyces towards a domesticated lifestyle.</title>
        <authorList>
            <person name="Auxier B."/>
            <person name="Grum-Grzhimaylo A."/>
            <person name="Cardenas M.E."/>
            <person name="Lodge J.D."/>
            <person name="Laessoe T."/>
            <person name="Pedersen O."/>
            <person name="Smith M.E."/>
            <person name="Kuyper T.W."/>
            <person name="Franco-Molano E.A."/>
            <person name="Baroni T.J."/>
            <person name="Aanen D.K."/>
        </authorList>
    </citation>
    <scope>NUCLEOTIDE SEQUENCE</scope>
    <source>
        <strain evidence="3">AP01</strain>
        <tissue evidence="3">Mycelium</tissue>
    </source>
</reference>
<comment type="caution">
    <text evidence="3">The sequence shown here is derived from an EMBL/GenBank/DDBJ whole genome shotgun (WGS) entry which is preliminary data.</text>
</comment>